<evidence type="ECO:0000256" key="1">
    <source>
        <dbReference type="SAM" id="MobiDB-lite"/>
    </source>
</evidence>
<feature type="region of interest" description="Disordered" evidence="1">
    <location>
        <begin position="40"/>
        <end position="67"/>
    </location>
</feature>
<evidence type="ECO:0000313" key="2">
    <source>
        <dbReference type="EMBL" id="MDQ0515497.1"/>
    </source>
</evidence>
<name>A0ABU0M3F7_9HYPH</name>
<keyword evidence="3" id="KW-1185">Reference proteome</keyword>
<feature type="compositionally biased region" description="Polar residues" evidence="1">
    <location>
        <begin position="40"/>
        <end position="54"/>
    </location>
</feature>
<dbReference type="EMBL" id="JAUSWJ010000001">
    <property type="protein sequence ID" value="MDQ0515497.1"/>
    <property type="molecule type" value="Genomic_DNA"/>
</dbReference>
<accession>A0ABU0M3F7</accession>
<dbReference type="RefSeq" id="WP_266280936.1">
    <property type="nucleotide sequence ID" value="NZ_JAPKNF010000001.1"/>
</dbReference>
<evidence type="ECO:0000313" key="3">
    <source>
        <dbReference type="Proteomes" id="UP001223743"/>
    </source>
</evidence>
<protein>
    <submittedName>
        <fullName evidence="2">Uncharacterized protein</fullName>
    </submittedName>
</protein>
<comment type="caution">
    <text evidence="2">The sequence shown here is derived from an EMBL/GenBank/DDBJ whole genome shotgun (WGS) entry which is preliminary data.</text>
</comment>
<organism evidence="2 3">
    <name type="scientific">Kaistia geumhonensis</name>
    <dbReference type="NCBI Taxonomy" id="410839"/>
    <lineage>
        <taxon>Bacteria</taxon>
        <taxon>Pseudomonadati</taxon>
        <taxon>Pseudomonadota</taxon>
        <taxon>Alphaproteobacteria</taxon>
        <taxon>Hyphomicrobiales</taxon>
        <taxon>Kaistiaceae</taxon>
        <taxon>Kaistia</taxon>
    </lineage>
</organism>
<proteinExistence type="predicted"/>
<dbReference type="Proteomes" id="UP001223743">
    <property type="component" value="Unassembled WGS sequence"/>
</dbReference>
<reference evidence="2 3" key="1">
    <citation type="submission" date="2023-07" db="EMBL/GenBank/DDBJ databases">
        <title>Genomic Encyclopedia of Type Strains, Phase IV (KMG-IV): sequencing the most valuable type-strain genomes for metagenomic binning, comparative biology and taxonomic classification.</title>
        <authorList>
            <person name="Goeker M."/>
        </authorList>
    </citation>
    <scope>NUCLEOTIDE SEQUENCE [LARGE SCALE GENOMIC DNA]</scope>
    <source>
        <strain evidence="2 3">B1-1</strain>
    </source>
</reference>
<gene>
    <name evidence="2" type="ORF">QO015_001110</name>
</gene>
<sequence length="67" mass="7317">MTNKDHATFTNKTQREHGDDLCAKYGALGNPDLVAALRQQKTAKSTPKRSSVGSPQMEMAIAAREQD</sequence>